<dbReference type="Pfam" id="PF12893">
    <property type="entry name" value="Lumazine_bd_2"/>
    <property type="match status" value="1"/>
</dbReference>
<dbReference type="SUPFAM" id="SSF54427">
    <property type="entry name" value="NTF2-like"/>
    <property type="match status" value="1"/>
</dbReference>
<dbReference type="InterPro" id="IPR032710">
    <property type="entry name" value="NTF2-like_dom_sf"/>
</dbReference>
<accession>A0A0W7WRM5</accession>
<organism evidence="1 2">
    <name type="scientific">Streptomyces silvensis</name>
    <dbReference type="NCBI Taxonomy" id="1765722"/>
    <lineage>
        <taxon>Bacteria</taxon>
        <taxon>Bacillati</taxon>
        <taxon>Actinomycetota</taxon>
        <taxon>Actinomycetes</taxon>
        <taxon>Kitasatosporales</taxon>
        <taxon>Streptomycetaceae</taxon>
        <taxon>Streptomyces</taxon>
    </lineage>
</organism>
<dbReference type="AlphaFoldDB" id="A0A0W7WRM5"/>
<dbReference type="STRING" id="1765722.AT728_38395"/>
<dbReference type="InterPro" id="IPR039437">
    <property type="entry name" value="FrzH/put_lumazine-bd"/>
</dbReference>
<dbReference type="OrthoDB" id="4556332at2"/>
<name>A0A0W7WRM5_9ACTN</name>
<protein>
    <recommendedName>
        <fullName evidence="3">DUF4440 domain-containing protein</fullName>
    </recommendedName>
</protein>
<comment type="caution">
    <text evidence="1">The sequence shown here is derived from an EMBL/GenBank/DDBJ whole genome shotgun (WGS) entry which is preliminary data.</text>
</comment>
<dbReference type="RefSeq" id="WP_058852515.1">
    <property type="nucleotide sequence ID" value="NZ_LOCL01000079.1"/>
</dbReference>
<evidence type="ECO:0000313" key="2">
    <source>
        <dbReference type="Proteomes" id="UP000054804"/>
    </source>
</evidence>
<evidence type="ECO:0000313" key="1">
    <source>
        <dbReference type="EMBL" id="KUF13243.1"/>
    </source>
</evidence>
<gene>
    <name evidence="1" type="ORF">AT728_38395</name>
</gene>
<reference evidence="1 2" key="1">
    <citation type="submission" date="2015-12" db="EMBL/GenBank/DDBJ databases">
        <title>Draft genome sequence of Streptomyces silvensis ATCC 53525, a producer of novel hormone antagonists.</title>
        <authorList>
            <person name="Johnston C.W."/>
            <person name="Li Y."/>
            <person name="Magarvey N.A."/>
        </authorList>
    </citation>
    <scope>NUCLEOTIDE SEQUENCE [LARGE SCALE GENOMIC DNA]</scope>
    <source>
        <strain evidence="1 2">ATCC 53525</strain>
    </source>
</reference>
<proteinExistence type="predicted"/>
<dbReference type="EMBL" id="LOCL01000079">
    <property type="protein sequence ID" value="KUF13243.1"/>
    <property type="molecule type" value="Genomic_DNA"/>
</dbReference>
<sequence length="154" mass="16744">MADHGRAAQHVAGHRTAGHPVILEENEMSDRTDPQDGVRAAVEAYVAAVSTADPEAVRAAFRADAYMWGYLGDQLVSAPIEAFCEVVAADTDADAWAPAYTYTVRSVEVSGDVAVAVLDERGYQGHDFTNHFSLVREDGEWRIAGKTFFRRDAA</sequence>
<dbReference type="Gene3D" id="3.10.450.50">
    <property type="match status" value="1"/>
</dbReference>
<evidence type="ECO:0008006" key="3">
    <source>
        <dbReference type="Google" id="ProtNLM"/>
    </source>
</evidence>
<keyword evidence="2" id="KW-1185">Reference proteome</keyword>
<dbReference type="Proteomes" id="UP000054804">
    <property type="component" value="Unassembled WGS sequence"/>
</dbReference>